<proteinExistence type="predicted"/>
<gene>
    <name evidence="3" type="ORF">GCM10022277_14310</name>
</gene>
<evidence type="ECO:0000313" key="4">
    <source>
        <dbReference type="Proteomes" id="UP001501565"/>
    </source>
</evidence>
<dbReference type="InterPro" id="IPR007461">
    <property type="entry name" value="Ysc84_actin-binding"/>
</dbReference>
<evidence type="ECO:0000256" key="1">
    <source>
        <dbReference type="SAM" id="SignalP"/>
    </source>
</evidence>
<organism evidence="3 4">
    <name type="scientific">Litoribacillus peritrichatus</name>
    <dbReference type="NCBI Taxonomy" id="718191"/>
    <lineage>
        <taxon>Bacteria</taxon>
        <taxon>Pseudomonadati</taxon>
        <taxon>Pseudomonadota</taxon>
        <taxon>Gammaproteobacteria</taxon>
        <taxon>Oceanospirillales</taxon>
        <taxon>Oceanospirillaceae</taxon>
        <taxon>Litoribacillus</taxon>
    </lineage>
</organism>
<reference evidence="4" key="1">
    <citation type="journal article" date="2019" name="Int. J. Syst. Evol. Microbiol.">
        <title>The Global Catalogue of Microorganisms (GCM) 10K type strain sequencing project: providing services to taxonomists for standard genome sequencing and annotation.</title>
        <authorList>
            <consortium name="The Broad Institute Genomics Platform"/>
            <consortium name="The Broad Institute Genome Sequencing Center for Infectious Disease"/>
            <person name="Wu L."/>
            <person name="Ma J."/>
        </authorList>
    </citation>
    <scope>NUCLEOTIDE SEQUENCE [LARGE SCALE GENOMIC DNA]</scope>
    <source>
        <strain evidence="4">JCM 17551</strain>
    </source>
</reference>
<keyword evidence="4" id="KW-1185">Reference proteome</keyword>
<sequence>MKTFLRVLTNYSSALLFSLVAFSSSSQAASKVEIDAKSYASVQILKEEIPGASDLIEQAYAMLVFPDVLGAGFWLGGEYGEGKMYVEDYTYGYYNLVSMSFGFQMGAQVKSEAILFMTKEAFDSFVKIDGWEAGVDGSIAVAEFGAAGTIDTNILQKPIIAFVYSNKGLMYNLSLEGSKISKIER</sequence>
<feature type="domain" description="Ysc84 actin-binding" evidence="2">
    <location>
        <begin position="98"/>
        <end position="181"/>
    </location>
</feature>
<keyword evidence="1" id="KW-0732">Signal</keyword>
<dbReference type="EMBL" id="BAABBN010000004">
    <property type="protein sequence ID" value="GAA3919921.1"/>
    <property type="molecule type" value="Genomic_DNA"/>
</dbReference>
<dbReference type="Proteomes" id="UP001501565">
    <property type="component" value="Unassembled WGS sequence"/>
</dbReference>
<keyword evidence="3" id="KW-0449">Lipoprotein</keyword>
<evidence type="ECO:0000259" key="2">
    <source>
        <dbReference type="Pfam" id="PF04366"/>
    </source>
</evidence>
<feature type="signal peptide" evidence="1">
    <location>
        <begin position="1"/>
        <end position="28"/>
    </location>
</feature>
<dbReference type="CDD" id="cd11524">
    <property type="entry name" value="SYLF"/>
    <property type="match status" value="1"/>
</dbReference>
<feature type="chain" id="PRO_5047205531" evidence="1">
    <location>
        <begin position="29"/>
        <end position="185"/>
    </location>
</feature>
<dbReference type="RefSeq" id="WP_344796945.1">
    <property type="nucleotide sequence ID" value="NZ_BAABBN010000004.1"/>
</dbReference>
<accession>A0ABP7MGI1</accession>
<evidence type="ECO:0000313" key="3">
    <source>
        <dbReference type="EMBL" id="GAA3919921.1"/>
    </source>
</evidence>
<dbReference type="Pfam" id="PF04366">
    <property type="entry name" value="Ysc84"/>
    <property type="match status" value="1"/>
</dbReference>
<protein>
    <submittedName>
        <fullName evidence="3">Lipoprotein</fullName>
    </submittedName>
</protein>
<name>A0ABP7MGI1_9GAMM</name>
<comment type="caution">
    <text evidence="3">The sequence shown here is derived from an EMBL/GenBank/DDBJ whole genome shotgun (WGS) entry which is preliminary data.</text>
</comment>